<evidence type="ECO:0000313" key="1">
    <source>
        <dbReference type="EMBL" id="KAI7728948.1"/>
    </source>
</evidence>
<keyword evidence="2" id="KW-1185">Reference proteome</keyword>
<evidence type="ECO:0000313" key="2">
    <source>
        <dbReference type="Proteomes" id="UP001206925"/>
    </source>
</evidence>
<reference evidence="1" key="1">
    <citation type="submission" date="2022-06" db="EMBL/GenBank/DDBJ databases">
        <title>Uncovering the hologenomic basis of an extraordinary plant invasion.</title>
        <authorList>
            <person name="Bieker V.C."/>
            <person name="Martin M.D."/>
            <person name="Gilbert T."/>
            <person name="Hodgins K."/>
            <person name="Battlay P."/>
            <person name="Petersen B."/>
            <person name="Wilson J."/>
        </authorList>
    </citation>
    <scope>NUCLEOTIDE SEQUENCE</scope>
    <source>
        <strain evidence="1">AA19_3_7</strain>
        <tissue evidence="1">Leaf</tissue>
    </source>
</reference>
<sequence length="100" mass="11369">MREAHQASGQICNQMEQPTFGISENLIGMLSGAYYEDGSMIYYNNQTCRTNPKGAWGWDNSYIFVGNMKLIHIYIFGIQEDVDLVKLGCGAYRFPGRIYP</sequence>
<organism evidence="1 2">
    <name type="scientific">Ambrosia artemisiifolia</name>
    <name type="common">Common ragweed</name>
    <dbReference type="NCBI Taxonomy" id="4212"/>
    <lineage>
        <taxon>Eukaryota</taxon>
        <taxon>Viridiplantae</taxon>
        <taxon>Streptophyta</taxon>
        <taxon>Embryophyta</taxon>
        <taxon>Tracheophyta</taxon>
        <taxon>Spermatophyta</taxon>
        <taxon>Magnoliopsida</taxon>
        <taxon>eudicotyledons</taxon>
        <taxon>Gunneridae</taxon>
        <taxon>Pentapetalae</taxon>
        <taxon>asterids</taxon>
        <taxon>campanulids</taxon>
        <taxon>Asterales</taxon>
        <taxon>Asteraceae</taxon>
        <taxon>Asteroideae</taxon>
        <taxon>Heliantheae alliance</taxon>
        <taxon>Heliantheae</taxon>
        <taxon>Ambrosia</taxon>
    </lineage>
</organism>
<dbReference type="Proteomes" id="UP001206925">
    <property type="component" value="Unassembled WGS sequence"/>
</dbReference>
<name>A0AAD5BUZ4_AMBAR</name>
<dbReference type="EMBL" id="JAMZMK010011108">
    <property type="protein sequence ID" value="KAI7728948.1"/>
    <property type="molecule type" value="Genomic_DNA"/>
</dbReference>
<gene>
    <name evidence="1" type="ORF">M8C21_003287</name>
</gene>
<proteinExistence type="predicted"/>
<comment type="caution">
    <text evidence="1">The sequence shown here is derived from an EMBL/GenBank/DDBJ whole genome shotgun (WGS) entry which is preliminary data.</text>
</comment>
<accession>A0AAD5BUZ4</accession>
<dbReference type="AlphaFoldDB" id="A0AAD5BUZ4"/>
<protein>
    <submittedName>
        <fullName evidence="1">Uncharacterized protein</fullName>
    </submittedName>
</protein>
<feature type="non-terminal residue" evidence="1">
    <location>
        <position position="100"/>
    </location>
</feature>